<dbReference type="EMBL" id="QBIY01012790">
    <property type="protein sequence ID" value="RXN16428.1"/>
    <property type="molecule type" value="Genomic_DNA"/>
</dbReference>
<dbReference type="Proteomes" id="UP000290572">
    <property type="component" value="Unassembled WGS sequence"/>
</dbReference>
<comment type="caution">
    <text evidence="2">The sequence shown here is derived from an EMBL/GenBank/DDBJ whole genome shotgun (WGS) entry which is preliminary data.</text>
</comment>
<proteinExistence type="predicted"/>
<gene>
    <name evidence="2" type="ORF">ROHU_027534</name>
</gene>
<accession>A0A498M693</accession>
<sequence length="95" mass="10152">MALAVVCRSHGCCMQHETVSEEVGVDEQQVAEERHASELKPKRISPSFRPHSVRPVVGGQSVIPAAAVVPLITAEERVEPCAQPAGVPQARLDCS</sequence>
<reference evidence="2 3" key="1">
    <citation type="submission" date="2018-03" db="EMBL/GenBank/DDBJ databases">
        <title>Draft genome sequence of Rohu Carp (Labeo rohita).</title>
        <authorList>
            <person name="Das P."/>
            <person name="Kushwaha B."/>
            <person name="Joshi C.G."/>
            <person name="Kumar D."/>
            <person name="Nagpure N.S."/>
            <person name="Sahoo L."/>
            <person name="Das S.P."/>
            <person name="Bit A."/>
            <person name="Patnaik S."/>
            <person name="Meher P.K."/>
            <person name="Jayasankar P."/>
            <person name="Koringa P.G."/>
            <person name="Patel N.V."/>
            <person name="Hinsu A.T."/>
            <person name="Kumar R."/>
            <person name="Pandey M."/>
            <person name="Agarwal S."/>
            <person name="Srivastava S."/>
            <person name="Singh M."/>
            <person name="Iquebal M.A."/>
            <person name="Jaiswal S."/>
            <person name="Angadi U.B."/>
            <person name="Kumar N."/>
            <person name="Raza M."/>
            <person name="Shah T.M."/>
            <person name="Rai A."/>
            <person name="Jena J.K."/>
        </authorList>
    </citation>
    <scope>NUCLEOTIDE SEQUENCE [LARGE SCALE GENOMIC DNA]</scope>
    <source>
        <strain evidence="2">DASCIFA01</strain>
        <tissue evidence="2">Testis</tissue>
    </source>
</reference>
<feature type="region of interest" description="Disordered" evidence="1">
    <location>
        <begin position="32"/>
        <end position="51"/>
    </location>
</feature>
<organism evidence="2 3">
    <name type="scientific">Labeo rohita</name>
    <name type="common">Indian major carp</name>
    <name type="synonym">Cyprinus rohita</name>
    <dbReference type="NCBI Taxonomy" id="84645"/>
    <lineage>
        <taxon>Eukaryota</taxon>
        <taxon>Metazoa</taxon>
        <taxon>Chordata</taxon>
        <taxon>Craniata</taxon>
        <taxon>Vertebrata</taxon>
        <taxon>Euteleostomi</taxon>
        <taxon>Actinopterygii</taxon>
        <taxon>Neopterygii</taxon>
        <taxon>Teleostei</taxon>
        <taxon>Ostariophysi</taxon>
        <taxon>Cypriniformes</taxon>
        <taxon>Cyprinidae</taxon>
        <taxon>Labeoninae</taxon>
        <taxon>Labeonini</taxon>
        <taxon>Labeo</taxon>
    </lineage>
</organism>
<feature type="compositionally biased region" description="Basic and acidic residues" evidence="1">
    <location>
        <begin position="32"/>
        <end position="41"/>
    </location>
</feature>
<keyword evidence="3" id="KW-1185">Reference proteome</keyword>
<evidence type="ECO:0000313" key="2">
    <source>
        <dbReference type="EMBL" id="RXN16428.1"/>
    </source>
</evidence>
<evidence type="ECO:0000256" key="1">
    <source>
        <dbReference type="SAM" id="MobiDB-lite"/>
    </source>
</evidence>
<dbReference type="AlphaFoldDB" id="A0A498M693"/>
<protein>
    <submittedName>
        <fullName evidence="2">Uncharacterized protein</fullName>
    </submittedName>
</protein>
<name>A0A498M693_LABRO</name>
<evidence type="ECO:0000313" key="3">
    <source>
        <dbReference type="Proteomes" id="UP000290572"/>
    </source>
</evidence>